<dbReference type="InParanoid" id="A0A517SBY1"/>
<keyword evidence="1" id="KW-1133">Transmembrane helix</keyword>
<dbReference type="Proteomes" id="UP000315700">
    <property type="component" value="Chromosome"/>
</dbReference>
<protein>
    <submittedName>
        <fullName evidence="2">Uncharacterized protein</fullName>
    </submittedName>
</protein>
<feature type="transmembrane region" description="Helical" evidence="1">
    <location>
        <begin position="20"/>
        <end position="42"/>
    </location>
</feature>
<evidence type="ECO:0000313" key="2">
    <source>
        <dbReference type="EMBL" id="QDT53625.1"/>
    </source>
</evidence>
<organism evidence="2 3">
    <name type="scientific">Caulifigura coniformis</name>
    <dbReference type="NCBI Taxonomy" id="2527983"/>
    <lineage>
        <taxon>Bacteria</taxon>
        <taxon>Pseudomonadati</taxon>
        <taxon>Planctomycetota</taxon>
        <taxon>Planctomycetia</taxon>
        <taxon>Planctomycetales</taxon>
        <taxon>Planctomycetaceae</taxon>
        <taxon>Caulifigura</taxon>
    </lineage>
</organism>
<dbReference type="AlphaFoldDB" id="A0A517SBY1"/>
<name>A0A517SBY1_9PLAN</name>
<keyword evidence="1" id="KW-0812">Transmembrane</keyword>
<gene>
    <name evidence="2" type="ORF">Pan44_16480</name>
</gene>
<keyword evidence="3" id="KW-1185">Reference proteome</keyword>
<dbReference type="EMBL" id="CP036271">
    <property type="protein sequence ID" value="QDT53625.1"/>
    <property type="molecule type" value="Genomic_DNA"/>
</dbReference>
<dbReference type="KEGG" id="ccos:Pan44_16480"/>
<evidence type="ECO:0000256" key="1">
    <source>
        <dbReference type="SAM" id="Phobius"/>
    </source>
</evidence>
<accession>A0A517SBY1</accession>
<sequence>MGRMGEMSNSRRFALNGADLRKLGTGLMIALVGAVATFLSEVATSLDFGIWSPFVSMGLSVLVNAIRKWITDNSPPPAASAAASRRKRPRKSAGWTIGSVILVLTVLTVGLISLVALVGSFDGEPDQTTPDNVPAADLDAVTRTFVLQRQLFARVCLEAAKRERAGLISSEEEENAWCEPRWAAARSEAFGTLAESRDRQLRDGWTPAASAAGLEAWAVAADPSLAAEVTGR</sequence>
<feature type="transmembrane region" description="Helical" evidence="1">
    <location>
        <begin position="95"/>
        <end position="121"/>
    </location>
</feature>
<evidence type="ECO:0000313" key="3">
    <source>
        <dbReference type="Proteomes" id="UP000315700"/>
    </source>
</evidence>
<proteinExistence type="predicted"/>
<feature type="transmembrane region" description="Helical" evidence="1">
    <location>
        <begin position="48"/>
        <end position="66"/>
    </location>
</feature>
<reference evidence="2 3" key="1">
    <citation type="submission" date="2019-02" db="EMBL/GenBank/DDBJ databases">
        <title>Deep-cultivation of Planctomycetes and their phenomic and genomic characterization uncovers novel biology.</title>
        <authorList>
            <person name="Wiegand S."/>
            <person name="Jogler M."/>
            <person name="Boedeker C."/>
            <person name="Pinto D."/>
            <person name="Vollmers J."/>
            <person name="Rivas-Marin E."/>
            <person name="Kohn T."/>
            <person name="Peeters S.H."/>
            <person name="Heuer A."/>
            <person name="Rast P."/>
            <person name="Oberbeckmann S."/>
            <person name="Bunk B."/>
            <person name="Jeske O."/>
            <person name="Meyerdierks A."/>
            <person name="Storesund J.E."/>
            <person name="Kallscheuer N."/>
            <person name="Luecker S."/>
            <person name="Lage O.M."/>
            <person name="Pohl T."/>
            <person name="Merkel B.J."/>
            <person name="Hornburger P."/>
            <person name="Mueller R.-W."/>
            <person name="Bruemmer F."/>
            <person name="Labrenz M."/>
            <person name="Spormann A.M."/>
            <person name="Op den Camp H."/>
            <person name="Overmann J."/>
            <person name="Amann R."/>
            <person name="Jetten M.S.M."/>
            <person name="Mascher T."/>
            <person name="Medema M.H."/>
            <person name="Devos D.P."/>
            <person name="Kaster A.-K."/>
            <person name="Ovreas L."/>
            <person name="Rohde M."/>
            <person name="Galperin M.Y."/>
            <person name="Jogler C."/>
        </authorList>
    </citation>
    <scope>NUCLEOTIDE SEQUENCE [LARGE SCALE GENOMIC DNA]</scope>
    <source>
        <strain evidence="2 3">Pan44</strain>
    </source>
</reference>
<keyword evidence="1" id="KW-0472">Membrane</keyword>